<feature type="binding site" evidence="4 6">
    <location>
        <position position="128"/>
    </location>
    <ligand>
        <name>substrate</name>
    </ligand>
</feature>
<dbReference type="GO" id="GO:0003723">
    <property type="term" value="F:RNA binding"/>
    <property type="evidence" value="ECO:0007669"/>
    <property type="project" value="InterPro"/>
</dbReference>
<evidence type="ECO:0000259" key="8">
    <source>
        <dbReference type="Pfam" id="PF01416"/>
    </source>
</evidence>
<evidence type="ECO:0000256" key="2">
    <source>
        <dbReference type="ARBA" id="ARBA00022694"/>
    </source>
</evidence>
<dbReference type="InterPro" id="IPR020097">
    <property type="entry name" value="PsdUridine_synth_TruA_a/b_dom"/>
</dbReference>
<dbReference type="Gene3D" id="3.30.70.580">
    <property type="entry name" value="Pseudouridine synthase I, catalytic domain, N-terminal subdomain"/>
    <property type="match status" value="1"/>
</dbReference>
<dbReference type="Pfam" id="PF01416">
    <property type="entry name" value="PseudoU_synth_1"/>
    <property type="match status" value="2"/>
</dbReference>
<dbReference type="InterPro" id="IPR020094">
    <property type="entry name" value="TruA/RsuA/RluB/E/F_N"/>
</dbReference>
<feature type="active site" description="Nucleophile" evidence="4 5">
    <location>
        <position position="70"/>
    </location>
</feature>
<dbReference type="InterPro" id="IPR001406">
    <property type="entry name" value="PsdUridine_synth_TruA"/>
</dbReference>
<dbReference type="EMBL" id="VFPV01000002">
    <property type="protein sequence ID" value="TQN03883.1"/>
    <property type="molecule type" value="Genomic_DNA"/>
</dbReference>
<dbReference type="HAMAP" id="MF_00171">
    <property type="entry name" value="TruA"/>
    <property type="match status" value="1"/>
</dbReference>
<evidence type="ECO:0000256" key="7">
    <source>
        <dbReference type="RuleBase" id="RU003792"/>
    </source>
</evidence>
<gene>
    <name evidence="4" type="primary">truA</name>
    <name evidence="9" type="ORF">BDD18_2585</name>
</gene>
<comment type="caution">
    <text evidence="9">The sequence shown here is derived from an EMBL/GenBank/DDBJ whole genome shotgun (WGS) entry which is preliminary data.</text>
</comment>
<dbReference type="GO" id="GO:0031119">
    <property type="term" value="P:tRNA pseudouridine synthesis"/>
    <property type="evidence" value="ECO:0007669"/>
    <property type="project" value="UniProtKB-UniRule"/>
</dbReference>
<dbReference type="InterPro" id="IPR020095">
    <property type="entry name" value="PsdUridine_synth_TruA_C"/>
</dbReference>
<dbReference type="GO" id="GO:0160147">
    <property type="term" value="F:tRNA pseudouridine(38-40) synthase activity"/>
    <property type="evidence" value="ECO:0007669"/>
    <property type="project" value="UniProtKB-EC"/>
</dbReference>
<dbReference type="EC" id="5.4.99.12" evidence="4"/>
<comment type="similarity">
    <text evidence="1 4 7">Belongs to the tRNA pseudouridine synthase TruA family.</text>
</comment>
<dbReference type="NCBIfam" id="TIGR00071">
    <property type="entry name" value="hisT_truA"/>
    <property type="match status" value="1"/>
</dbReference>
<evidence type="ECO:0000256" key="6">
    <source>
        <dbReference type="PIRSR" id="PIRSR001430-2"/>
    </source>
</evidence>
<dbReference type="PANTHER" id="PTHR11142">
    <property type="entry name" value="PSEUDOURIDYLATE SYNTHASE"/>
    <property type="match status" value="1"/>
</dbReference>
<comment type="function">
    <text evidence="4">Formation of pseudouridine at positions 38, 39 and 40 in the anticodon stem and loop of transfer RNAs.</text>
</comment>
<proteinExistence type="inferred from homology"/>
<comment type="subunit">
    <text evidence="4">Homodimer.</text>
</comment>
<keyword evidence="2 4" id="KW-0819">tRNA processing</keyword>
<feature type="domain" description="Pseudouridine synthase I TruA alpha/beta" evidence="8">
    <location>
        <begin position="161"/>
        <end position="275"/>
    </location>
</feature>
<sequence length="291" mass="31857">MPPELTPESPTNACPSNATVRMALGVSYNGQGYNGWQSQLSGNTVQDKLEAALGRFATHAVSTLCAGRTDSGVHGLMQVVHFDTPLRRPNASWVRGTNAFLPPDIAVQWAQQVPDSFHARASATARRYAYVLLQSPVRPSVESGRVGWVHTPLNGDAMRQAASILLGEHDFTSFRASACQAKTPVKTIKRIEITDSRAAAPHPELGWSPCYWRFEFEANAFLHHMIRNIMGCLIAVGSGKQPVSWMQSVLNARSRDAAAPTFSPDGLYFLGPVYDAEWKLPESTPPFAWLP</sequence>
<dbReference type="SUPFAM" id="SSF55120">
    <property type="entry name" value="Pseudouridine synthase"/>
    <property type="match status" value="1"/>
</dbReference>
<reference evidence="9 10" key="1">
    <citation type="submission" date="2019-06" db="EMBL/GenBank/DDBJ databases">
        <title>Genomic Encyclopedia of Archaeal and Bacterial Type Strains, Phase II (KMG-II): from individual species to whole genera.</title>
        <authorList>
            <person name="Goeker M."/>
        </authorList>
    </citation>
    <scope>NUCLEOTIDE SEQUENCE [LARGE SCALE GENOMIC DNA]</scope>
    <source>
        <strain evidence="9 10">DSM 7270</strain>
    </source>
</reference>
<dbReference type="Gene3D" id="3.30.70.660">
    <property type="entry name" value="Pseudouridine synthase I, catalytic domain, C-terminal subdomain"/>
    <property type="match status" value="1"/>
</dbReference>
<dbReference type="FunFam" id="3.30.70.580:FF:000001">
    <property type="entry name" value="tRNA pseudouridine synthase A"/>
    <property type="match status" value="1"/>
</dbReference>
<evidence type="ECO:0000256" key="3">
    <source>
        <dbReference type="ARBA" id="ARBA00023235"/>
    </source>
</evidence>
<evidence type="ECO:0000256" key="1">
    <source>
        <dbReference type="ARBA" id="ARBA00009375"/>
    </source>
</evidence>
<dbReference type="PANTHER" id="PTHR11142:SF0">
    <property type="entry name" value="TRNA PSEUDOURIDINE SYNTHASE-LIKE 1"/>
    <property type="match status" value="1"/>
</dbReference>
<comment type="catalytic activity">
    <reaction evidence="4 7">
        <text>uridine(38/39/40) in tRNA = pseudouridine(38/39/40) in tRNA</text>
        <dbReference type="Rhea" id="RHEA:22376"/>
        <dbReference type="Rhea" id="RHEA-COMP:10085"/>
        <dbReference type="Rhea" id="RHEA-COMP:10087"/>
        <dbReference type="ChEBI" id="CHEBI:65314"/>
        <dbReference type="ChEBI" id="CHEBI:65315"/>
        <dbReference type="EC" id="5.4.99.12"/>
    </reaction>
</comment>
<feature type="domain" description="Pseudouridine synthase I TruA alpha/beta" evidence="8">
    <location>
        <begin position="27"/>
        <end position="120"/>
    </location>
</feature>
<keyword evidence="3 4" id="KW-0413">Isomerase</keyword>
<dbReference type="Proteomes" id="UP000316993">
    <property type="component" value="Unassembled WGS sequence"/>
</dbReference>
<name>A0A543L8W1_9BURK</name>
<accession>A0A543L8W1</accession>
<evidence type="ECO:0000256" key="4">
    <source>
        <dbReference type="HAMAP-Rule" id="MF_00171"/>
    </source>
</evidence>
<comment type="caution">
    <text evidence="4">Lacks conserved residue(s) required for the propagation of feature annotation.</text>
</comment>
<protein>
    <recommendedName>
        <fullName evidence="4">tRNA pseudouridine synthase A</fullName>
        <ecNumber evidence="4">5.4.99.12</ecNumber>
    </recommendedName>
    <alternativeName>
        <fullName evidence="4">tRNA pseudouridine(38-40) synthase</fullName>
    </alternativeName>
    <alternativeName>
        <fullName evidence="4">tRNA pseudouridylate synthase I</fullName>
    </alternativeName>
    <alternativeName>
        <fullName evidence="4">tRNA-uridine isomerase I</fullName>
    </alternativeName>
</protein>
<evidence type="ECO:0000256" key="5">
    <source>
        <dbReference type="PIRSR" id="PIRSR001430-1"/>
    </source>
</evidence>
<dbReference type="AlphaFoldDB" id="A0A543L8W1"/>
<dbReference type="PIRSF" id="PIRSF001430">
    <property type="entry name" value="tRNA_psdUrid_synth"/>
    <property type="match status" value="1"/>
</dbReference>
<evidence type="ECO:0000313" key="10">
    <source>
        <dbReference type="Proteomes" id="UP000316993"/>
    </source>
</evidence>
<dbReference type="InterPro" id="IPR020103">
    <property type="entry name" value="PsdUridine_synth_cat_dom_sf"/>
</dbReference>
<evidence type="ECO:0000313" key="9">
    <source>
        <dbReference type="EMBL" id="TQN03883.1"/>
    </source>
</evidence>
<dbReference type="CDD" id="cd02570">
    <property type="entry name" value="PseudoU_synth_EcTruA"/>
    <property type="match status" value="1"/>
</dbReference>
<organism evidence="9 10">
    <name type="scientific">Acidovorax temperans</name>
    <dbReference type="NCBI Taxonomy" id="80878"/>
    <lineage>
        <taxon>Bacteria</taxon>
        <taxon>Pseudomonadati</taxon>
        <taxon>Pseudomonadota</taxon>
        <taxon>Betaproteobacteria</taxon>
        <taxon>Burkholderiales</taxon>
        <taxon>Comamonadaceae</taxon>
        <taxon>Acidovorax</taxon>
    </lineage>
</organism>